<sequence>MALTRSLLGPKLHFGGSQKALADTCWSARLGRHGSLNMQYNTRISPVSQALASREPRRSGGAGDGE</sequence>
<gene>
    <name evidence="2" type="ORF">E2C01_091717</name>
</gene>
<name>A0A5B7JTP1_PORTR</name>
<dbReference type="AlphaFoldDB" id="A0A5B7JTP1"/>
<proteinExistence type="predicted"/>
<organism evidence="2 3">
    <name type="scientific">Portunus trituberculatus</name>
    <name type="common">Swimming crab</name>
    <name type="synonym">Neptunus trituberculatus</name>
    <dbReference type="NCBI Taxonomy" id="210409"/>
    <lineage>
        <taxon>Eukaryota</taxon>
        <taxon>Metazoa</taxon>
        <taxon>Ecdysozoa</taxon>
        <taxon>Arthropoda</taxon>
        <taxon>Crustacea</taxon>
        <taxon>Multicrustacea</taxon>
        <taxon>Malacostraca</taxon>
        <taxon>Eumalacostraca</taxon>
        <taxon>Eucarida</taxon>
        <taxon>Decapoda</taxon>
        <taxon>Pleocyemata</taxon>
        <taxon>Brachyura</taxon>
        <taxon>Eubrachyura</taxon>
        <taxon>Portunoidea</taxon>
        <taxon>Portunidae</taxon>
        <taxon>Portuninae</taxon>
        <taxon>Portunus</taxon>
    </lineage>
</organism>
<feature type="region of interest" description="Disordered" evidence="1">
    <location>
        <begin position="47"/>
        <end position="66"/>
    </location>
</feature>
<reference evidence="2 3" key="1">
    <citation type="submission" date="2019-05" db="EMBL/GenBank/DDBJ databases">
        <title>Another draft genome of Portunus trituberculatus and its Hox gene families provides insights of decapod evolution.</title>
        <authorList>
            <person name="Jeong J.-H."/>
            <person name="Song I."/>
            <person name="Kim S."/>
            <person name="Choi T."/>
            <person name="Kim D."/>
            <person name="Ryu S."/>
            <person name="Kim W."/>
        </authorList>
    </citation>
    <scope>NUCLEOTIDE SEQUENCE [LARGE SCALE GENOMIC DNA]</scope>
    <source>
        <tissue evidence="2">Muscle</tissue>
    </source>
</reference>
<dbReference type="Proteomes" id="UP000324222">
    <property type="component" value="Unassembled WGS sequence"/>
</dbReference>
<protein>
    <submittedName>
        <fullName evidence="2">Uncharacterized protein</fullName>
    </submittedName>
</protein>
<accession>A0A5B7JTP1</accession>
<keyword evidence="3" id="KW-1185">Reference proteome</keyword>
<comment type="caution">
    <text evidence="2">The sequence shown here is derived from an EMBL/GenBank/DDBJ whole genome shotgun (WGS) entry which is preliminary data.</text>
</comment>
<dbReference type="EMBL" id="VSRR010106055">
    <property type="protein sequence ID" value="MPC96458.1"/>
    <property type="molecule type" value="Genomic_DNA"/>
</dbReference>
<evidence type="ECO:0000256" key="1">
    <source>
        <dbReference type="SAM" id="MobiDB-lite"/>
    </source>
</evidence>
<evidence type="ECO:0000313" key="2">
    <source>
        <dbReference type="EMBL" id="MPC96458.1"/>
    </source>
</evidence>
<evidence type="ECO:0000313" key="3">
    <source>
        <dbReference type="Proteomes" id="UP000324222"/>
    </source>
</evidence>